<gene>
    <name evidence="5" type="ORF">BATDEDRAFT_88725</name>
</gene>
<dbReference type="GO" id="GO:0006398">
    <property type="term" value="P:mRNA 3'-end processing by stem-loop binding and cleavage"/>
    <property type="evidence" value="ECO:0000318"/>
    <property type="project" value="GO_Central"/>
</dbReference>
<evidence type="ECO:0000313" key="5">
    <source>
        <dbReference type="EMBL" id="EGF80529.1"/>
    </source>
</evidence>
<proteinExistence type="inferred from homology"/>
<dbReference type="STRING" id="684364.F4P307"/>
<dbReference type="GO" id="GO:0071204">
    <property type="term" value="C:histone pre-mRNA 3'end processing complex"/>
    <property type="evidence" value="ECO:0000318"/>
    <property type="project" value="GO_Central"/>
</dbReference>
<evidence type="ECO:0000256" key="1">
    <source>
        <dbReference type="ARBA" id="ARBA00006151"/>
    </source>
</evidence>
<dbReference type="InParanoid" id="F4P307"/>
<evidence type="ECO:0000259" key="4">
    <source>
        <dbReference type="Pfam" id="PF15247"/>
    </source>
</evidence>
<dbReference type="EMBL" id="GL882884">
    <property type="protein sequence ID" value="EGF80529.1"/>
    <property type="molecule type" value="Genomic_DNA"/>
</dbReference>
<dbReference type="GO" id="GO:0051028">
    <property type="term" value="P:mRNA transport"/>
    <property type="evidence" value="ECO:0000318"/>
    <property type="project" value="GO_Central"/>
</dbReference>
<dbReference type="PANTHER" id="PTHR17408:SF0">
    <property type="entry name" value="HISTONE RNA HAIRPIN-BINDING PROTEIN"/>
    <property type="match status" value="1"/>
</dbReference>
<dbReference type="PANTHER" id="PTHR17408">
    <property type="entry name" value="HISTONE RNA HAIRPIN-BINDING PROTEIN"/>
    <property type="match status" value="1"/>
</dbReference>
<dbReference type="GO" id="GO:0003729">
    <property type="term" value="F:mRNA binding"/>
    <property type="evidence" value="ECO:0000318"/>
    <property type="project" value="GO_Central"/>
</dbReference>
<dbReference type="OrthoDB" id="265795at2759"/>
<feature type="compositionally biased region" description="Basic and acidic residues" evidence="3">
    <location>
        <begin position="345"/>
        <end position="358"/>
    </location>
</feature>
<dbReference type="InterPro" id="IPR038294">
    <property type="entry name" value="SLBP_RNA_bind_sf"/>
</dbReference>
<comment type="similarity">
    <text evidence="1">Belongs to the SLBP family.</text>
</comment>
<dbReference type="GO" id="GO:0005737">
    <property type="term" value="C:cytoplasm"/>
    <property type="evidence" value="ECO:0000318"/>
    <property type="project" value="GO_Central"/>
</dbReference>
<sequence length="481" mass="54496">MVLLADCNFPEQETAHGTNPQLLQRSLDIHNYTYSDGQPDNHLLSNIVSENGTVASEYDSSRLSPIDMAKHSSALPQSYYSDPSVHLPLWSHPMAALQYPSKALAQPSNPTSSTSVLHHHNQQNQPFPQPSLPIDAANMAAPEWLSMYNHQPYISPEVVYFHDAISDTLQIRHNHSYGGNYVLDNLAPISCAHFGTLDLHHSAQLIPQPSQTVQSHHNSTNLHSASIPIQASFHHQWNPHSYRRFNRAAGQTRFSTSKKSSKSHTRQVSVDTHLQLPKFHVSQYDYAYAHKSVSQEICCGDEDWHEVQSAADSIDTGTSTEINSMVESLLTQSSRTSSLPNEPSSEERRLEQRQKQIDYGKNTVGYRRYLECVPKNKRQRGDPETPERHSKCSKRAWDAHVRSWRRRLHQYDPPGDPSVDCDKDMGFEDGSKLNISVEMDANMARLDLYDDSHIGAEHTSTELPYKTYHFERTLSLKQSPL</sequence>
<keyword evidence="6" id="KW-1185">Reference proteome</keyword>
<protein>
    <recommendedName>
        <fullName evidence="4">Histone RNA hairpin-binding protein RNA-binding domain-containing protein</fullName>
    </recommendedName>
</protein>
<accession>F4P307</accession>
<dbReference type="RefSeq" id="XP_006679312.1">
    <property type="nucleotide sequence ID" value="XM_006679249.1"/>
</dbReference>
<dbReference type="HOGENOM" id="CLU_567381_0_0_1"/>
<dbReference type="InterPro" id="IPR026502">
    <property type="entry name" value="SLBP1/SLBP2"/>
</dbReference>
<feature type="compositionally biased region" description="Low complexity" evidence="3">
    <location>
        <begin position="328"/>
        <end position="339"/>
    </location>
</feature>
<feature type="compositionally biased region" description="Polar residues" evidence="3">
    <location>
        <begin position="106"/>
        <end position="116"/>
    </location>
</feature>
<dbReference type="Proteomes" id="UP000007241">
    <property type="component" value="Unassembled WGS sequence"/>
</dbReference>
<name>F4P307_BATDJ</name>
<dbReference type="FunFam" id="1.10.8.1120:FF:000001">
    <property type="entry name" value="Histone RNA hairpin-binding protein-like"/>
    <property type="match status" value="1"/>
</dbReference>
<keyword evidence="2" id="KW-0694">RNA-binding</keyword>
<dbReference type="InterPro" id="IPR029344">
    <property type="entry name" value="SLBP_RNA_bind"/>
</dbReference>
<dbReference type="AlphaFoldDB" id="F4P307"/>
<evidence type="ECO:0000256" key="2">
    <source>
        <dbReference type="ARBA" id="ARBA00022884"/>
    </source>
</evidence>
<organism evidence="5 6">
    <name type="scientific">Batrachochytrium dendrobatidis (strain JAM81 / FGSC 10211)</name>
    <name type="common">Frog chytrid fungus</name>
    <dbReference type="NCBI Taxonomy" id="684364"/>
    <lineage>
        <taxon>Eukaryota</taxon>
        <taxon>Fungi</taxon>
        <taxon>Fungi incertae sedis</taxon>
        <taxon>Chytridiomycota</taxon>
        <taxon>Chytridiomycota incertae sedis</taxon>
        <taxon>Chytridiomycetes</taxon>
        <taxon>Rhizophydiales</taxon>
        <taxon>Rhizophydiales incertae sedis</taxon>
        <taxon>Batrachochytrium</taxon>
    </lineage>
</organism>
<evidence type="ECO:0000256" key="3">
    <source>
        <dbReference type="SAM" id="MobiDB-lite"/>
    </source>
</evidence>
<dbReference type="GeneID" id="18243251"/>
<feature type="domain" description="Histone RNA hairpin-binding protein RNA-binding" evidence="4">
    <location>
        <begin position="346"/>
        <end position="413"/>
    </location>
</feature>
<feature type="region of interest" description="Disordered" evidence="3">
    <location>
        <begin position="328"/>
        <end position="358"/>
    </location>
</feature>
<dbReference type="GO" id="GO:0071207">
    <property type="term" value="F:histone pre-mRNA stem-loop binding"/>
    <property type="evidence" value="ECO:0000318"/>
    <property type="project" value="GO_Central"/>
</dbReference>
<evidence type="ECO:0000313" key="6">
    <source>
        <dbReference type="Proteomes" id="UP000007241"/>
    </source>
</evidence>
<feature type="region of interest" description="Disordered" evidence="3">
    <location>
        <begin position="250"/>
        <end position="269"/>
    </location>
</feature>
<feature type="region of interest" description="Disordered" evidence="3">
    <location>
        <begin position="104"/>
        <end position="131"/>
    </location>
</feature>
<reference evidence="5 6" key="1">
    <citation type="submission" date="2009-12" db="EMBL/GenBank/DDBJ databases">
        <title>The draft genome of Batrachochytrium dendrobatidis.</title>
        <authorList>
            <consortium name="US DOE Joint Genome Institute (JGI-PGF)"/>
            <person name="Kuo A."/>
            <person name="Salamov A."/>
            <person name="Schmutz J."/>
            <person name="Lucas S."/>
            <person name="Pitluck S."/>
            <person name="Rosenblum E."/>
            <person name="Stajich J."/>
            <person name="Eisen M."/>
            <person name="Grigoriev I.V."/>
        </authorList>
    </citation>
    <scope>NUCLEOTIDE SEQUENCE [LARGE SCALE GENOMIC DNA]</scope>
    <source>
        <strain evidence="6">JAM81 / FGSC 10211</strain>
    </source>
</reference>
<dbReference type="Gene3D" id="1.10.8.1120">
    <property type="entry name" value="Histone RNA hairpin-binding protein RNA-binding domain"/>
    <property type="match status" value="1"/>
</dbReference>
<dbReference type="Pfam" id="PF15247">
    <property type="entry name" value="SLBP_RNA_bind"/>
    <property type="match status" value="1"/>
</dbReference>